<comment type="subcellular location">
    <subcellularLocation>
        <location evidence="2">Cytoplasm</location>
    </subcellularLocation>
</comment>
<reference evidence="3 4" key="1">
    <citation type="submission" date="2020-03" db="EMBL/GenBank/DDBJ databases">
        <title>Cyclobacterium plantarum sp. nov., a marine bacterium isolated from a coastal-marine wetland.</title>
        <authorList>
            <person name="Sanchez-Porro C."/>
            <person name="Ventosa A."/>
            <person name="Amoozegar M."/>
        </authorList>
    </citation>
    <scope>NUCLEOTIDE SEQUENCE [LARGE SCALE GENOMIC DNA]</scope>
    <source>
        <strain evidence="3 4">GBPx2</strain>
    </source>
</reference>
<sequence length="251" mass="27247">MARKNIVFEAPVYTLEAALNAVQHGVDRLELCADFGEGGTTPSAGLLKEIKRQVDVPVFVMIRCRGGDFLYSDSELEIMRTDIGILSAHGADGFVFGILASSGEVNREACARLIQAAEGKPCTFHRAFDLVPDKKTALETIIGLGFERILTSGGAPTVSAGFDMIKKLNIWAKDRIIILPGGGLKPADLPRLNQYGALEEVHSSCKQFRNSTMDLPDTGLKLSLIKEMEGKVLTVDPQLVRSFRAILDELG</sequence>
<evidence type="ECO:0000256" key="2">
    <source>
        <dbReference type="HAMAP-Rule" id="MF_00795"/>
    </source>
</evidence>
<name>A0ABX0H3J2_9BACT</name>
<dbReference type="RefSeq" id="WP_166143367.1">
    <property type="nucleotide sequence ID" value="NZ_JAANYN010000001.1"/>
</dbReference>
<dbReference type="SUPFAM" id="SSF110395">
    <property type="entry name" value="CutC-like"/>
    <property type="match status" value="1"/>
</dbReference>
<gene>
    <name evidence="2" type="primary">cutC</name>
    <name evidence="3" type="ORF">G9Q97_04090</name>
</gene>
<proteinExistence type="inferred from homology"/>
<protein>
    <recommendedName>
        <fullName evidence="2">PF03932 family protein CutC</fullName>
    </recommendedName>
</protein>
<dbReference type="PANTHER" id="PTHR12598:SF0">
    <property type="entry name" value="COPPER HOMEOSTASIS PROTEIN CUTC HOMOLOG"/>
    <property type="match status" value="1"/>
</dbReference>
<dbReference type="Pfam" id="PF03932">
    <property type="entry name" value="CutC"/>
    <property type="match status" value="1"/>
</dbReference>
<dbReference type="HAMAP" id="MF_00795">
    <property type="entry name" value="CutC"/>
    <property type="match status" value="1"/>
</dbReference>
<dbReference type="Gene3D" id="3.20.20.380">
    <property type="entry name" value="Copper homeostasis (CutC) domain"/>
    <property type="match status" value="1"/>
</dbReference>
<dbReference type="PANTHER" id="PTHR12598">
    <property type="entry name" value="COPPER HOMEOSTASIS PROTEIN CUTC"/>
    <property type="match status" value="1"/>
</dbReference>
<dbReference type="InterPro" id="IPR005627">
    <property type="entry name" value="CutC-like"/>
</dbReference>
<accession>A0ABX0H3J2</accession>
<keyword evidence="2" id="KW-0963">Cytoplasm</keyword>
<dbReference type="InterPro" id="IPR036822">
    <property type="entry name" value="CutC-like_dom_sf"/>
</dbReference>
<evidence type="ECO:0000256" key="1">
    <source>
        <dbReference type="ARBA" id="ARBA00007768"/>
    </source>
</evidence>
<dbReference type="EMBL" id="JAANYN010000001">
    <property type="protein sequence ID" value="NHE55990.1"/>
    <property type="molecule type" value="Genomic_DNA"/>
</dbReference>
<dbReference type="Proteomes" id="UP000649799">
    <property type="component" value="Unassembled WGS sequence"/>
</dbReference>
<keyword evidence="4" id="KW-1185">Reference proteome</keyword>
<comment type="caution">
    <text evidence="2">Once thought to be involved in copper homeostasis, experiments in E.coli have shown this is not the case.</text>
</comment>
<comment type="caution">
    <text evidence="3">The sequence shown here is derived from an EMBL/GenBank/DDBJ whole genome shotgun (WGS) entry which is preliminary data.</text>
</comment>
<evidence type="ECO:0000313" key="4">
    <source>
        <dbReference type="Proteomes" id="UP000649799"/>
    </source>
</evidence>
<organism evidence="3 4">
    <name type="scientific">Cyclobacterium plantarum</name>
    <dbReference type="NCBI Taxonomy" id="2716263"/>
    <lineage>
        <taxon>Bacteria</taxon>
        <taxon>Pseudomonadati</taxon>
        <taxon>Bacteroidota</taxon>
        <taxon>Cytophagia</taxon>
        <taxon>Cytophagales</taxon>
        <taxon>Cyclobacteriaceae</taxon>
        <taxon>Cyclobacterium</taxon>
    </lineage>
</organism>
<evidence type="ECO:0000313" key="3">
    <source>
        <dbReference type="EMBL" id="NHE55990.1"/>
    </source>
</evidence>
<comment type="similarity">
    <text evidence="1 2">Belongs to the CutC family.</text>
</comment>